<organism evidence="1">
    <name type="scientific">marine sediment metagenome</name>
    <dbReference type="NCBI Taxonomy" id="412755"/>
    <lineage>
        <taxon>unclassified sequences</taxon>
        <taxon>metagenomes</taxon>
        <taxon>ecological metagenomes</taxon>
    </lineage>
</organism>
<reference evidence="1" key="1">
    <citation type="journal article" date="2015" name="Nature">
        <title>Complex archaea that bridge the gap between prokaryotes and eukaryotes.</title>
        <authorList>
            <person name="Spang A."/>
            <person name="Saw J.H."/>
            <person name="Jorgensen S.L."/>
            <person name="Zaremba-Niedzwiedzka K."/>
            <person name="Martijn J."/>
            <person name="Lind A.E."/>
            <person name="van Eijk R."/>
            <person name="Schleper C."/>
            <person name="Guy L."/>
            <person name="Ettema T.J."/>
        </authorList>
    </citation>
    <scope>NUCLEOTIDE SEQUENCE</scope>
</reference>
<name>A0A0F9WX32_9ZZZZ</name>
<sequence length="79" mass="8666">MQCGNCKQGIIGVPRTSNGMGSFCRNCIPNCHICGKPVNTIAHDKCNLCWEVMTRLDKFLESKGGKDVIWAKLVNLGVI</sequence>
<comment type="caution">
    <text evidence="1">The sequence shown here is derived from an EMBL/GenBank/DDBJ whole genome shotgun (WGS) entry which is preliminary data.</text>
</comment>
<accession>A0A0F9WX32</accession>
<protein>
    <submittedName>
        <fullName evidence="1">Uncharacterized protein</fullName>
    </submittedName>
</protein>
<dbReference type="EMBL" id="LAZR01000107">
    <property type="protein sequence ID" value="KKN90956.1"/>
    <property type="molecule type" value="Genomic_DNA"/>
</dbReference>
<proteinExistence type="predicted"/>
<gene>
    <name evidence="1" type="ORF">LCGC14_0225400</name>
</gene>
<evidence type="ECO:0000313" key="1">
    <source>
        <dbReference type="EMBL" id="KKN90956.1"/>
    </source>
</evidence>
<dbReference type="AlphaFoldDB" id="A0A0F9WX32"/>